<feature type="region of interest" description="Disordered" evidence="1">
    <location>
        <begin position="505"/>
        <end position="524"/>
    </location>
</feature>
<dbReference type="Pfam" id="PF05133">
    <property type="entry name" value="SPP1_portal"/>
    <property type="match status" value="1"/>
</dbReference>
<dbReference type="InterPro" id="IPR006428">
    <property type="entry name" value="Portal_SPP1-type"/>
</dbReference>
<accession>A0ABN9YIU7</accession>
<evidence type="ECO:0000313" key="3">
    <source>
        <dbReference type="Proteomes" id="UP001314166"/>
    </source>
</evidence>
<evidence type="ECO:0000313" key="2">
    <source>
        <dbReference type="EMBL" id="CAK1226142.1"/>
    </source>
</evidence>
<dbReference type="RefSeq" id="WP_338343167.1">
    <property type="nucleotide sequence ID" value="NZ_CAUZLH010000001.1"/>
</dbReference>
<evidence type="ECO:0008006" key="4">
    <source>
        <dbReference type="Google" id="ProtNLM"/>
    </source>
</evidence>
<keyword evidence="3" id="KW-1185">Reference proteome</keyword>
<feature type="compositionally biased region" description="Acidic residues" evidence="1">
    <location>
        <begin position="514"/>
        <end position="524"/>
    </location>
</feature>
<dbReference type="InterPro" id="IPR021145">
    <property type="entry name" value="Portal_protein_SPP1_Gp6-like"/>
</dbReference>
<name>A0ABN9YIU7_9LACO</name>
<evidence type="ECO:0000256" key="1">
    <source>
        <dbReference type="SAM" id="MobiDB-lite"/>
    </source>
</evidence>
<gene>
    <name evidence="2" type="ORF">R55214_HHFBAMCI_00126</name>
</gene>
<dbReference type="Proteomes" id="UP001314166">
    <property type="component" value="Unassembled WGS sequence"/>
</dbReference>
<organism evidence="2 3">
    <name type="scientific">Fructobacillus evanidus</name>
    <dbReference type="NCBI Taxonomy" id="3064281"/>
    <lineage>
        <taxon>Bacteria</taxon>
        <taxon>Bacillati</taxon>
        <taxon>Bacillota</taxon>
        <taxon>Bacilli</taxon>
        <taxon>Lactobacillales</taxon>
        <taxon>Lactobacillaceae</taxon>
        <taxon>Fructobacillus</taxon>
    </lineage>
</organism>
<comment type="caution">
    <text evidence="2">The sequence shown here is derived from an EMBL/GenBank/DDBJ whole genome shotgun (WGS) entry which is preliminary data.</text>
</comment>
<dbReference type="EMBL" id="CAUZMB010000001">
    <property type="protein sequence ID" value="CAK1226142.1"/>
    <property type="molecule type" value="Genomic_DNA"/>
</dbReference>
<protein>
    <recommendedName>
        <fullName evidence="4">Phage portal protein, SPP1 family</fullName>
    </recommendedName>
</protein>
<dbReference type="NCBIfam" id="TIGR01538">
    <property type="entry name" value="portal_SPP1"/>
    <property type="match status" value="1"/>
</dbReference>
<sequence length="524" mass="59571">MPQDYNTEAYNSLRNALMVYKEDENALTPERIGQFIAHHYNKQRPRLLMLDSYYKGINTKINNKNSRRVDEYGADVRLGHPFAQEIADFHTAFSVGNPITITVDSDGNGIDDEHNLLDNINDYNDIDALYYDLFNDMSKYGRAFANIYRDPDDKMERITRLSPVDTFIIYSNEVDPVPLVAVRYTPVNDLQSVDSSDYGQFIIETWSEHQYTVSQPTDIVGGSVANGYDNSQTQELISMPVVEFWNNSQRLGDYDGVISLIDAYDASQSDTANYMQDSNDAMLVIQGDIQDLLEGAELAVDPDDKEYLQKLVDEKRQLLQDIRKSRTLFLKSGISATGQQTSVSASYIHKEYDSVGVEAYKTRLYKNIHSFSRTPDVSDDNFANNSSGVAMQYKQLGVIQLAKTKRRMFEKGLTSIYRIIQELELAVKGKWDIDYNNINFMFTDNLPTDDVNTIQTLQQAGATFPRAYLDRFAPGISTDEMNSLREEQDSNNQAMQKEVMHIQERDALINSIGDETDDEQSGQG</sequence>
<reference evidence="2 3" key="1">
    <citation type="submission" date="2023-10" db="EMBL/GenBank/DDBJ databases">
        <authorList>
            <person name="Botero Cardona J."/>
        </authorList>
    </citation>
    <scope>NUCLEOTIDE SEQUENCE [LARGE SCALE GENOMIC DNA]</scope>
    <source>
        <strain evidence="2 3">R-55214</strain>
    </source>
</reference>
<proteinExistence type="predicted"/>